<protein>
    <submittedName>
        <fullName evidence="2">Uncharacterized protein</fullName>
    </submittedName>
</protein>
<sequence length="63" mass="7102">MGKKLFLNVLYNIVILVCLITGYEYGIAQKNYIYLIGAAAIIAIFIVLKVRLLKEVKKAQKSL</sequence>
<dbReference type="InterPro" id="IPR045938">
    <property type="entry name" value="DUF6358"/>
</dbReference>
<dbReference type="AlphaFoldDB" id="A0A223NS07"/>
<dbReference type="Pfam" id="PF19885">
    <property type="entry name" value="DUF6358"/>
    <property type="match status" value="1"/>
</dbReference>
<dbReference type="Proteomes" id="UP000215002">
    <property type="component" value="Chromosome"/>
</dbReference>
<gene>
    <name evidence="2" type="ORF">MuYL_0535</name>
</gene>
<reference evidence="2 3" key="1">
    <citation type="submission" date="2017-08" db="EMBL/GenBank/DDBJ databases">
        <title>Complete genome sequence of Mucilaginibacter sp. strain BJC16-A31.</title>
        <authorList>
            <consortium name="Henan University of Science and Technology"/>
            <person name="You X."/>
        </authorList>
    </citation>
    <scope>NUCLEOTIDE SEQUENCE [LARGE SCALE GENOMIC DNA]</scope>
    <source>
        <strain evidence="2 3">BJC16-A31</strain>
    </source>
</reference>
<keyword evidence="1" id="KW-1133">Transmembrane helix</keyword>
<evidence type="ECO:0000313" key="3">
    <source>
        <dbReference type="Proteomes" id="UP000215002"/>
    </source>
</evidence>
<feature type="transmembrane region" description="Helical" evidence="1">
    <location>
        <begin position="32"/>
        <end position="53"/>
    </location>
</feature>
<name>A0A223NS07_9SPHI</name>
<dbReference type="OrthoDB" id="773226at2"/>
<evidence type="ECO:0000256" key="1">
    <source>
        <dbReference type="SAM" id="Phobius"/>
    </source>
</evidence>
<keyword evidence="1" id="KW-0472">Membrane</keyword>
<evidence type="ECO:0000313" key="2">
    <source>
        <dbReference type="EMBL" id="ASU32438.1"/>
    </source>
</evidence>
<dbReference type="SUPFAM" id="SSF81321">
    <property type="entry name" value="Family A G protein-coupled receptor-like"/>
    <property type="match status" value="1"/>
</dbReference>
<organism evidence="2 3">
    <name type="scientific">Mucilaginibacter xinganensis</name>
    <dbReference type="NCBI Taxonomy" id="1234841"/>
    <lineage>
        <taxon>Bacteria</taxon>
        <taxon>Pseudomonadati</taxon>
        <taxon>Bacteroidota</taxon>
        <taxon>Sphingobacteriia</taxon>
        <taxon>Sphingobacteriales</taxon>
        <taxon>Sphingobacteriaceae</taxon>
        <taxon>Mucilaginibacter</taxon>
    </lineage>
</organism>
<dbReference type="KEGG" id="muc:MuYL_0535"/>
<keyword evidence="3" id="KW-1185">Reference proteome</keyword>
<dbReference type="RefSeq" id="WP_094569028.1">
    <property type="nucleotide sequence ID" value="NZ_CP022743.1"/>
</dbReference>
<keyword evidence="1" id="KW-0812">Transmembrane</keyword>
<feature type="transmembrane region" description="Helical" evidence="1">
    <location>
        <begin position="5"/>
        <end position="26"/>
    </location>
</feature>
<accession>A0A223NS07</accession>
<dbReference type="EMBL" id="CP022743">
    <property type="protein sequence ID" value="ASU32438.1"/>
    <property type="molecule type" value="Genomic_DNA"/>
</dbReference>
<proteinExistence type="predicted"/>